<dbReference type="GO" id="GO:0016020">
    <property type="term" value="C:membrane"/>
    <property type="evidence" value="ECO:0007669"/>
    <property type="project" value="UniProtKB-SubCell"/>
</dbReference>
<comment type="subcellular location">
    <subcellularLocation>
        <location evidence="1">Membrane</location>
        <topology evidence="1">Multi-pass membrane protein</topology>
    </subcellularLocation>
</comment>
<evidence type="ECO:0000256" key="4">
    <source>
        <dbReference type="ARBA" id="ARBA00022676"/>
    </source>
</evidence>
<sequence length="390" mass="42212">MDGAFASGIPIATLAVLALCALVTLVNLASLIVAAHRIGAVRTGSTIPAGAPVSLVRPVCGLETFSEEMLTRGFRLDYPAYELIFCVADAGDPILPLLHRLIAAHPSVPARIIVGDERVSDNPKLNNCVRGWEAARHEWVVLADSNVLMPPDYLQRLQAAWRPDTGLVCSTPVGARPDSFPAEVECAFLNTLQARWQYAGEALGLGFAQGKSMLWHRPFLEARGGIRALAAEIAEDAAATKLVRVAGRRVHLVAAPFEQPLGRRSLREVWARQIRWARLRRVTFPLFFAPEIGTGALLPLGLGAAAVEGAPAHLALLAMAALWYGAEFRLAARAGWHRSPRLVLAFLVRDAMLPALWAAAWMRSAIVWRGNAMDIRPKAAGALRPRVRAA</sequence>
<dbReference type="KEGG" id="mets:DK389_00135"/>
<evidence type="ECO:0000256" key="8">
    <source>
        <dbReference type="ARBA" id="ARBA00023136"/>
    </source>
</evidence>
<reference evidence="11" key="2">
    <citation type="submission" date="2018-05" db="EMBL/GenBank/DDBJ databases">
        <authorList>
            <person name="Srinivasan S."/>
        </authorList>
    </citation>
    <scope>NUCLEOTIDE SEQUENCE</scope>
    <source>
        <strain evidence="11">17SD2-17</strain>
    </source>
</reference>
<dbReference type="KEGG" id="mets:DK389_31850"/>
<dbReference type="PANTHER" id="PTHR12726">
    <property type="entry name" value="CERAMIDE GLUCOSYLTRANSFERASE"/>
    <property type="match status" value="1"/>
</dbReference>
<keyword evidence="4" id="KW-0328">Glycosyltransferase</keyword>
<evidence type="ECO:0000256" key="6">
    <source>
        <dbReference type="ARBA" id="ARBA00022692"/>
    </source>
</evidence>
<feature type="transmembrane region" description="Helical" evidence="9">
    <location>
        <begin position="282"/>
        <end position="306"/>
    </location>
</feature>
<feature type="transmembrane region" description="Helical" evidence="9">
    <location>
        <begin position="312"/>
        <end position="330"/>
    </location>
</feature>
<name>A0A2U8WH79_9HYPH</name>
<dbReference type="Pfam" id="PF13506">
    <property type="entry name" value="Glyco_transf_21"/>
    <property type="match status" value="1"/>
</dbReference>
<comment type="pathway">
    <text evidence="3">Sphingolipid metabolism.</text>
</comment>
<dbReference type="EMBL" id="CP029550">
    <property type="protein sequence ID" value="AWN44276.1"/>
    <property type="molecule type" value="Genomic_DNA"/>
</dbReference>
<dbReference type="OrthoDB" id="9814255at2"/>
<evidence type="ECO:0000256" key="3">
    <source>
        <dbReference type="ARBA" id="ARBA00004991"/>
    </source>
</evidence>
<keyword evidence="5 11" id="KW-0808">Transferase</keyword>
<dbReference type="EMBL" id="CP029550">
    <property type="protein sequence ID" value="AWN44908.1"/>
    <property type="molecule type" value="Genomic_DNA"/>
</dbReference>
<dbReference type="InterPro" id="IPR025993">
    <property type="entry name" value="Ceramide_glucosylTrfase"/>
</dbReference>
<comment type="pathway">
    <text evidence="2">Lipid metabolism; sphingolipid metabolism.</text>
</comment>
<evidence type="ECO:0000256" key="5">
    <source>
        <dbReference type="ARBA" id="ARBA00022679"/>
    </source>
</evidence>
<feature type="transmembrane region" description="Helical" evidence="9">
    <location>
        <begin position="12"/>
        <end position="35"/>
    </location>
</feature>
<dbReference type="GO" id="GO:0008120">
    <property type="term" value="F:ceramide glucosyltransferase activity"/>
    <property type="evidence" value="ECO:0007669"/>
    <property type="project" value="TreeGrafter"/>
</dbReference>
<keyword evidence="6 9" id="KW-0812">Transmembrane</keyword>
<evidence type="ECO:0000313" key="10">
    <source>
        <dbReference type="EMBL" id="AWN44276.1"/>
    </source>
</evidence>
<evidence type="ECO:0000256" key="7">
    <source>
        <dbReference type="ARBA" id="ARBA00022989"/>
    </source>
</evidence>
<evidence type="ECO:0000313" key="11">
    <source>
        <dbReference type="EMBL" id="AWN44908.1"/>
    </source>
</evidence>
<proteinExistence type="predicted"/>
<dbReference type="Proteomes" id="UP000245926">
    <property type="component" value="Chromosome"/>
</dbReference>
<dbReference type="Gene3D" id="3.90.550.10">
    <property type="entry name" value="Spore Coat Polysaccharide Biosynthesis Protein SpsA, Chain A"/>
    <property type="match status" value="1"/>
</dbReference>
<dbReference type="CDD" id="cd02520">
    <property type="entry name" value="Glucosylceramide_synthase"/>
    <property type="match status" value="1"/>
</dbReference>
<dbReference type="SUPFAM" id="SSF53448">
    <property type="entry name" value="Nucleotide-diphospho-sugar transferases"/>
    <property type="match status" value="1"/>
</dbReference>
<reference evidence="11" key="3">
    <citation type="journal article" date="2020" name="Antonie Van Leeuwenhoek">
        <title>Methylobacterium durans sp. nov., a radiation-resistant bacterium isolated from gamma ray-irradiated soil.</title>
        <authorList>
            <person name="Kim J."/>
            <person name="Chhetri G."/>
            <person name="Kim I."/>
            <person name="Kim M.K."/>
            <person name="Seo T."/>
        </authorList>
    </citation>
    <scope>NUCLEOTIDE SEQUENCE</scope>
    <source>
        <strain evidence="11">17SD2-17</strain>
    </source>
</reference>
<keyword evidence="12" id="KW-1185">Reference proteome</keyword>
<evidence type="ECO:0000256" key="1">
    <source>
        <dbReference type="ARBA" id="ARBA00004141"/>
    </source>
</evidence>
<accession>A0A2U8WH79</accession>
<dbReference type="AlphaFoldDB" id="A0A2U8WH79"/>
<evidence type="ECO:0000313" key="12">
    <source>
        <dbReference type="Proteomes" id="UP000245926"/>
    </source>
</evidence>
<dbReference type="InterPro" id="IPR029044">
    <property type="entry name" value="Nucleotide-diphossugar_trans"/>
</dbReference>
<organism evidence="11 12">
    <name type="scientific">Methylobacterium durans</name>
    <dbReference type="NCBI Taxonomy" id="2202825"/>
    <lineage>
        <taxon>Bacteria</taxon>
        <taxon>Pseudomonadati</taxon>
        <taxon>Pseudomonadota</taxon>
        <taxon>Alphaproteobacteria</taxon>
        <taxon>Hyphomicrobiales</taxon>
        <taxon>Methylobacteriaceae</taxon>
        <taxon>Methylobacterium</taxon>
    </lineage>
</organism>
<evidence type="ECO:0000256" key="9">
    <source>
        <dbReference type="SAM" id="Phobius"/>
    </source>
</evidence>
<protein>
    <submittedName>
        <fullName evidence="11">Ceramide glucosyltransferase</fullName>
    </submittedName>
</protein>
<gene>
    <name evidence="10" type="ORF">DK389_00135</name>
    <name evidence="11" type="ORF">DK389_31850</name>
</gene>
<reference evidence="12" key="1">
    <citation type="submission" date="2018-05" db="EMBL/GenBank/DDBJ databases">
        <title>Complete Genome Sequence of Methylobacterium sp. 17SD2-17.</title>
        <authorList>
            <person name="Srinivasan S."/>
        </authorList>
    </citation>
    <scope>NUCLEOTIDE SEQUENCE [LARGE SCALE GENOMIC DNA]</scope>
    <source>
        <strain evidence="12">17SD2-17</strain>
    </source>
</reference>
<keyword evidence="8 9" id="KW-0472">Membrane</keyword>
<dbReference type="GO" id="GO:0006679">
    <property type="term" value="P:glucosylceramide biosynthetic process"/>
    <property type="evidence" value="ECO:0007669"/>
    <property type="project" value="TreeGrafter"/>
</dbReference>
<keyword evidence="7 9" id="KW-1133">Transmembrane helix</keyword>
<dbReference type="PANTHER" id="PTHR12726:SF0">
    <property type="entry name" value="CERAMIDE GLUCOSYLTRANSFERASE"/>
    <property type="match status" value="1"/>
</dbReference>
<evidence type="ECO:0000256" key="2">
    <source>
        <dbReference type="ARBA" id="ARBA00004760"/>
    </source>
</evidence>